<gene>
    <name evidence="9" type="ORF">GJA_3118</name>
</gene>
<dbReference type="PANTHER" id="PTHR30026:SF22">
    <property type="entry name" value="OUTER MEMBRANE EFFLUX PROTEIN"/>
    <property type="match status" value="1"/>
</dbReference>
<dbReference type="KEGG" id="jag:GJA_3118"/>
<dbReference type="EMBL" id="HG322949">
    <property type="protein sequence ID" value="CDG83743.1"/>
    <property type="molecule type" value="Genomic_DNA"/>
</dbReference>
<evidence type="ECO:0000256" key="5">
    <source>
        <dbReference type="ARBA" id="ARBA00022692"/>
    </source>
</evidence>
<dbReference type="InterPro" id="IPR051906">
    <property type="entry name" value="TolC-like"/>
</dbReference>
<dbReference type="Pfam" id="PF02321">
    <property type="entry name" value="OEP"/>
    <property type="match status" value="2"/>
</dbReference>
<feature type="chain" id="PRO_5004797651" evidence="8">
    <location>
        <begin position="29"/>
        <end position="419"/>
    </location>
</feature>
<dbReference type="eggNOG" id="COG1538">
    <property type="taxonomic scope" value="Bacteria"/>
</dbReference>
<dbReference type="PATRIC" id="fig|1349767.4.peg.4923"/>
<dbReference type="AlphaFoldDB" id="W0V8R1"/>
<evidence type="ECO:0000256" key="8">
    <source>
        <dbReference type="SAM" id="SignalP"/>
    </source>
</evidence>
<keyword evidence="5" id="KW-0812">Transmembrane</keyword>
<accession>W0V8R1</accession>
<dbReference type="HOGENOM" id="CLU_038256_0_0_4"/>
<protein>
    <submittedName>
        <fullName evidence="9">Outer membrane efflux family protein</fullName>
    </submittedName>
</protein>
<reference evidence="9 10" key="1">
    <citation type="journal article" date="2015" name="Genome Announc.">
        <title>Genome Sequence of Mushroom Soft-Rot Pathogen Janthinobacterium agaricidamnosum.</title>
        <authorList>
            <person name="Graupner K."/>
            <person name="Lackner G."/>
            <person name="Hertweck C."/>
        </authorList>
    </citation>
    <scope>NUCLEOTIDE SEQUENCE [LARGE SCALE GENOMIC DNA]</scope>
    <source>
        <strain evidence="10">NBRC 102515 / DSM 9628</strain>
    </source>
</reference>
<dbReference type="PANTHER" id="PTHR30026">
    <property type="entry name" value="OUTER MEMBRANE PROTEIN TOLC"/>
    <property type="match status" value="1"/>
</dbReference>
<proteinExistence type="inferred from homology"/>
<dbReference type="Proteomes" id="UP000027604">
    <property type="component" value="Chromosome I"/>
</dbReference>
<evidence type="ECO:0000256" key="1">
    <source>
        <dbReference type="ARBA" id="ARBA00004442"/>
    </source>
</evidence>
<name>W0V8R1_9BURK</name>
<dbReference type="SUPFAM" id="SSF56954">
    <property type="entry name" value="Outer membrane efflux proteins (OEP)"/>
    <property type="match status" value="1"/>
</dbReference>
<dbReference type="GO" id="GO:1990281">
    <property type="term" value="C:efflux pump complex"/>
    <property type="evidence" value="ECO:0007669"/>
    <property type="project" value="TreeGrafter"/>
</dbReference>
<evidence type="ECO:0000256" key="2">
    <source>
        <dbReference type="ARBA" id="ARBA00007613"/>
    </source>
</evidence>
<keyword evidence="4" id="KW-1134">Transmembrane beta strand</keyword>
<comment type="subcellular location">
    <subcellularLocation>
        <location evidence="1">Cell outer membrane</location>
    </subcellularLocation>
</comment>
<dbReference type="GO" id="GO:0009279">
    <property type="term" value="C:cell outer membrane"/>
    <property type="evidence" value="ECO:0007669"/>
    <property type="project" value="UniProtKB-SubCell"/>
</dbReference>
<sequence length="419" mass="44951">MSDFPLPACIRAALLAALMLLSSGPLHAQGVWSFEQVLQAALLNHPTIQGRRSAQDAARADLDGAKWQRYPTVSVEAPAGSTSSSSSSGLVRIEQPLWAGGRIYAGIDAAGSRVDAAGAALEEERLTLSLRVIAAYTEALRQSARRKFAEEGLAEHEKLLAMIKRRVDQSVSSQTDQRLAESRTYQASNDLSNANQALASSLAQLSQLTGKPVREVSDAGIAAIEPPLRDGIDAILPQALAYSPTLRRLEFEEQAAGSEIALQRSAYMPKLVVRLEKNTGNQPDIDNRARAMLVLVAQPGAGLSALAGVDAAVAKREAARSAREAAERDVRERFTLDWNEAEASRQRLGNAGQASATTTQVFESYARQYVIGRKTWNDVLNAVREATQAQFALEDTRAQAIAAGLRLAAETGNLGGARR</sequence>
<evidence type="ECO:0000256" key="7">
    <source>
        <dbReference type="ARBA" id="ARBA00023237"/>
    </source>
</evidence>
<feature type="signal peptide" evidence="8">
    <location>
        <begin position="1"/>
        <end position="28"/>
    </location>
</feature>
<dbReference type="Gene3D" id="1.20.1600.10">
    <property type="entry name" value="Outer membrane efflux proteins (OEP)"/>
    <property type="match status" value="1"/>
</dbReference>
<evidence type="ECO:0000313" key="10">
    <source>
        <dbReference type="Proteomes" id="UP000027604"/>
    </source>
</evidence>
<keyword evidence="7" id="KW-0998">Cell outer membrane</keyword>
<evidence type="ECO:0000256" key="3">
    <source>
        <dbReference type="ARBA" id="ARBA00022448"/>
    </source>
</evidence>
<keyword evidence="3" id="KW-0813">Transport</keyword>
<organism evidence="9 10">
    <name type="scientific">Janthinobacterium agaricidamnosum NBRC 102515 = DSM 9628</name>
    <dbReference type="NCBI Taxonomy" id="1349767"/>
    <lineage>
        <taxon>Bacteria</taxon>
        <taxon>Pseudomonadati</taxon>
        <taxon>Pseudomonadota</taxon>
        <taxon>Betaproteobacteria</taxon>
        <taxon>Burkholderiales</taxon>
        <taxon>Oxalobacteraceae</taxon>
        <taxon>Janthinobacterium</taxon>
    </lineage>
</organism>
<evidence type="ECO:0000256" key="4">
    <source>
        <dbReference type="ARBA" id="ARBA00022452"/>
    </source>
</evidence>
<keyword evidence="8" id="KW-0732">Signal</keyword>
<dbReference type="GO" id="GO:0015562">
    <property type="term" value="F:efflux transmembrane transporter activity"/>
    <property type="evidence" value="ECO:0007669"/>
    <property type="project" value="InterPro"/>
</dbReference>
<dbReference type="GO" id="GO:0015288">
    <property type="term" value="F:porin activity"/>
    <property type="evidence" value="ECO:0007669"/>
    <property type="project" value="TreeGrafter"/>
</dbReference>
<dbReference type="RefSeq" id="WP_167541121.1">
    <property type="nucleotide sequence ID" value="NZ_BCTH01000096.1"/>
</dbReference>
<dbReference type="STRING" id="1349767.GJA_3118"/>
<dbReference type="InterPro" id="IPR003423">
    <property type="entry name" value="OMP_efflux"/>
</dbReference>
<keyword evidence="10" id="KW-1185">Reference proteome</keyword>
<comment type="similarity">
    <text evidence="2">Belongs to the outer membrane factor (OMF) (TC 1.B.17) family.</text>
</comment>
<evidence type="ECO:0000313" key="9">
    <source>
        <dbReference type="EMBL" id="CDG83743.1"/>
    </source>
</evidence>
<evidence type="ECO:0000256" key="6">
    <source>
        <dbReference type="ARBA" id="ARBA00023136"/>
    </source>
</evidence>
<keyword evidence="6" id="KW-0472">Membrane</keyword>